<name>A0ABR4PYT9_9HELO</name>
<evidence type="ECO:0000313" key="2">
    <source>
        <dbReference type="EMBL" id="KAL3428506.1"/>
    </source>
</evidence>
<comment type="caution">
    <text evidence="2">The sequence shown here is derived from an EMBL/GenBank/DDBJ whole genome shotgun (WGS) entry which is preliminary data.</text>
</comment>
<evidence type="ECO:0000313" key="3">
    <source>
        <dbReference type="Proteomes" id="UP001629113"/>
    </source>
</evidence>
<accession>A0ABR4PYT9</accession>
<feature type="region of interest" description="Disordered" evidence="1">
    <location>
        <begin position="16"/>
        <end position="43"/>
    </location>
</feature>
<protein>
    <submittedName>
        <fullName evidence="2">Uncharacterized protein</fullName>
    </submittedName>
</protein>
<sequence length="145" mass="14919">MSWKLTKKLKETHLGPLANTFSRTPSASTLTGDSKDDKASIANAPINDNGIAASEAIATQPQAEPRPGILIVTLHEGQGFSLPEQYKNQFQSSHNGSLSTGNGFGVAGSVRPGSSQQHGGVAGSYANGGRPQTSGGLCQCRLGIA</sequence>
<feature type="region of interest" description="Disordered" evidence="1">
    <location>
        <begin position="106"/>
        <end position="133"/>
    </location>
</feature>
<feature type="compositionally biased region" description="Polar residues" evidence="1">
    <location>
        <begin position="19"/>
        <end position="32"/>
    </location>
</feature>
<proteinExistence type="predicted"/>
<keyword evidence="3" id="KW-1185">Reference proteome</keyword>
<organism evidence="2 3">
    <name type="scientific">Phlyctema vagabunda</name>
    <dbReference type="NCBI Taxonomy" id="108571"/>
    <lineage>
        <taxon>Eukaryota</taxon>
        <taxon>Fungi</taxon>
        <taxon>Dikarya</taxon>
        <taxon>Ascomycota</taxon>
        <taxon>Pezizomycotina</taxon>
        <taxon>Leotiomycetes</taxon>
        <taxon>Helotiales</taxon>
        <taxon>Dermateaceae</taxon>
        <taxon>Phlyctema</taxon>
    </lineage>
</organism>
<dbReference type="Proteomes" id="UP001629113">
    <property type="component" value="Unassembled WGS sequence"/>
</dbReference>
<evidence type="ECO:0000256" key="1">
    <source>
        <dbReference type="SAM" id="MobiDB-lite"/>
    </source>
</evidence>
<dbReference type="EMBL" id="JBFCZG010000001">
    <property type="protein sequence ID" value="KAL3428506.1"/>
    <property type="molecule type" value="Genomic_DNA"/>
</dbReference>
<gene>
    <name evidence="2" type="ORF">PVAG01_02015</name>
</gene>
<reference evidence="2 3" key="1">
    <citation type="submission" date="2024-06" db="EMBL/GenBank/DDBJ databases">
        <title>Complete genome of Phlyctema vagabunda strain 19-DSS-EL-015.</title>
        <authorList>
            <person name="Fiorenzani C."/>
        </authorList>
    </citation>
    <scope>NUCLEOTIDE SEQUENCE [LARGE SCALE GENOMIC DNA]</scope>
    <source>
        <strain evidence="2 3">19-DSS-EL-015</strain>
    </source>
</reference>